<dbReference type="GO" id="GO:0035861">
    <property type="term" value="C:site of double-strand break"/>
    <property type="evidence" value="ECO:0007669"/>
    <property type="project" value="TreeGrafter"/>
</dbReference>
<organism evidence="2 3">
    <name type="scientific">Haemonchus contortus</name>
    <name type="common">Barber pole worm</name>
    <dbReference type="NCBI Taxonomy" id="6289"/>
    <lineage>
        <taxon>Eukaryota</taxon>
        <taxon>Metazoa</taxon>
        <taxon>Ecdysozoa</taxon>
        <taxon>Nematoda</taxon>
        <taxon>Chromadorea</taxon>
        <taxon>Rhabditida</taxon>
        <taxon>Rhabditina</taxon>
        <taxon>Rhabditomorpha</taxon>
        <taxon>Strongyloidea</taxon>
        <taxon>Trichostrongylidae</taxon>
        <taxon>Haemonchus</taxon>
    </lineage>
</organism>
<dbReference type="InterPro" id="IPR052709">
    <property type="entry name" value="Transposase-MT_Hybrid"/>
</dbReference>
<protein>
    <submittedName>
        <fullName evidence="3">HTH_38 domain-containing protein</fullName>
    </submittedName>
</protein>
<dbReference type="GO" id="GO:0006303">
    <property type="term" value="P:double-strand break repair via nonhomologous end joining"/>
    <property type="evidence" value="ECO:0007669"/>
    <property type="project" value="TreeGrafter"/>
</dbReference>
<dbReference type="GO" id="GO:0044774">
    <property type="term" value="P:mitotic DNA integrity checkpoint signaling"/>
    <property type="evidence" value="ECO:0007669"/>
    <property type="project" value="TreeGrafter"/>
</dbReference>
<dbReference type="WBParaSite" id="HCON_00145680-00001">
    <property type="protein sequence ID" value="HCON_00145680-00001"/>
    <property type="gene ID" value="HCON_00145680"/>
</dbReference>
<reference evidence="3" key="1">
    <citation type="submission" date="2020-12" db="UniProtKB">
        <authorList>
            <consortium name="WormBaseParasite"/>
        </authorList>
    </citation>
    <scope>IDENTIFICATION</scope>
    <source>
        <strain evidence="3">MHco3</strain>
    </source>
</reference>
<evidence type="ECO:0000313" key="3">
    <source>
        <dbReference type="WBParaSite" id="HCON_00145680-00001"/>
    </source>
</evidence>
<dbReference type="GO" id="GO:0046975">
    <property type="term" value="F:histone H3K36 methyltransferase activity"/>
    <property type="evidence" value="ECO:0007669"/>
    <property type="project" value="TreeGrafter"/>
</dbReference>
<keyword evidence="2" id="KW-1185">Reference proteome</keyword>
<sequence length="94" mass="10578">MTPGSVEDDERSGRPSAVDNDRLRALVEENPRTTLKDIGSRLSVSSRTVGIHMQEIGESKKLDKRVPHELTPHQKDRRYELASALLRSTGTIHF</sequence>
<dbReference type="GO" id="GO:0005634">
    <property type="term" value="C:nucleus"/>
    <property type="evidence" value="ECO:0007669"/>
    <property type="project" value="TreeGrafter"/>
</dbReference>
<dbReference type="PANTHER" id="PTHR46060:SF2">
    <property type="entry name" value="HISTONE-LYSINE N-METHYLTRANSFERASE SETMAR"/>
    <property type="match status" value="1"/>
</dbReference>
<dbReference type="InterPro" id="IPR036388">
    <property type="entry name" value="WH-like_DNA-bd_sf"/>
</dbReference>
<dbReference type="GO" id="GO:0003697">
    <property type="term" value="F:single-stranded DNA binding"/>
    <property type="evidence" value="ECO:0007669"/>
    <property type="project" value="TreeGrafter"/>
</dbReference>
<dbReference type="OrthoDB" id="5872915at2759"/>
<evidence type="ECO:0000256" key="1">
    <source>
        <dbReference type="SAM" id="MobiDB-lite"/>
    </source>
</evidence>
<dbReference type="GO" id="GO:0015074">
    <property type="term" value="P:DNA integration"/>
    <property type="evidence" value="ECO:0007669"/>
    <property type="project" value="TreeGrafter"/>
</dbReference>
<proteinExistence type="predicted"/>
<dbReference type="GO" id="GO:0000014">
    <property type="term" value="F:single-stranded DNA endodeoxyribonuclease activity"/>
    <property type="evidence" value="ECO:0007669"/>
    <property type="project" value="TreeGrafter"/>
</dbReference>
<dbReference type="Proteomes" id="UP000025227">
    <property type="component" value="Unplaced"/>
</dbReference>
<dbReference type="GO" id="GO:0000729">
    <property type="term" value="P:DNA double-strand break processing"/>
    <property type="evidence" value="ECO:0007669"/>
    <property type="project" value="TreeGrafter"/>
</dbReference>
<dbReference type="GO" id="GO:0000793">
    <property type="term" value="C:condensed chromosome"/>
    <property type="evidence" value="ECO:0007669"/>
    <property type="project" value="TreeGrafter"/>
</dbReference>
<feature type="compositionally biased region" description="Acidic residues" evidence="1">
    <location>
        <begin position="1"/>
        <end position="10"/>
    </location>
</feature>
<evidence type="ECO:0000313" key="2">
    <source>
        <dbReference type="Proteomes" id="UP000025227"/>
    </source>
</evidence>
<dbReference type="GO" id="GO:0003690">
    <property type="term" value="F:double-stranded DNA binding"/>
    <property type="evidence" value="ECO:0007669"/>
    <property type="project" value="TreeGrafter"/>
</dbReference>
<dbReference type="GO" id="GO:0031297">
    <property type="term" value="P:replication fork processing"/>
    <property type="evidence" value="ECO:0007669"/>
    <property type="project" value="TreeGrafter"/>
</dbReference>
<accession>A0A7I5ECJ3</accession>
<dbReference type="AlphaFoldDB" id="A0A7I5ECJ3"/>
<feature type="compositionally biased region" description="Basic and acidic residues" evidence="1">
    <location>
        <begin position="19"/>
        <end position="28"/>
    </location>
</feature>
<feature type="region of interest" description="Disordered" evidence="1">
    <location>
        <begin position="1"/>
        <end position="28"/>
    </location>
</feature>
<dbReference type="GO" id="GO:0044547">
    <property type="term" value="F:DNA topoisomerase binding"/>
    <property type="evidence" value="ECO:0007669"/>
    <property type="project" value="TreeGrafter"/>
</dbReference>
<name>A0A7I5ECJ3_HAECO</name>
<dbReference type="GO" id="GO:0042800">
    <property type="term" value="F:histone H3K4 methyltransferase activity"/>
    <property type="evidence" value="ECO:0007669"/>
    <property type="project" value="TreeGrafter"/>
</dbReference>
<dbReference type="Gene3D" id="1.10.10.10">
    <property type="entry name" value="Winged helix-like DNA-binding domain superfamily/Winged helix DNA-binding domain"/>
    <property type="match status" value="1"/>
</dbReference>
<dbReference type="PANTHER" id="PTHR46060">
    <property type="entry name" value="MARINER MOS1 TRANSPOSASE-LIKE PROTEIN"/>
    <property type="match status" value="1"/>
</dbReference>